<dbReference type="InterPro" id="IPR038063">
    <property type="entry name" value="Transpep_catalytic_dom"/>
</dbReference>
<comment type="caution">
    <text evidence="9">The sequence shown here is derived from an EMBL/GenBank/DDBJ whole genome shotgun (WGS) entry which is preliminary data.</text>
</comment>
<dbReference type="Gene3D" id="2.60.40.3780">
    <property type="match status" value="1"/>
</dbReference>
<keyword evidence="4 7" id="KW-0573">Peptidoglycan synthesis</keyword>
<evidence type="ECO:0000256" key="6">
    <source>
        <dbReference type="ARBA" id="ARBA00023316"/>
    </source>
</evidence>
<organism evidence="9 10">
    <name type="scientific">Pilimelia columellifera subsp. columellifera</name>
    <dbReference type="NCBI Taxonomy" id="706583"/>
    <lineage>
        <taxon>Bacteria</taxon>
        <taxon>Bacillati</taxon>
        <taxon>Actinomycetota</taxon>
        <taxon>Actinomycetes</taxon>
        <taxon>Micromonosporales</taxon>
        <taxon>Micromonosporaceae</taxon>
        <taxon>Pilimelia</taxon>
    </lineage>
</organism>
<evidence type="ECO:0000256" key="5">
    <source>
        <dbReference type="ARBA" id="ARBA00023315"/>
    </source>
</evidence>
<dbReference type="PANTHER" id="PTHR30582">
    <property type="entry name" value="L,D-TRANSPEPTIDASE"/>
    <property type="match status" value="1"/>
</dbReference>
<feature type="domain" description="L,D-TPase catalytic" evidence="8">
    <location>
        <begin position="247"/>
        <end position="369"/>
    </location>
</feature>
<dbReference type="Gene3D" id="2.40.440.10">
    <property type="entry name" value="L,D-transpeptidase catalytic domain-like"/>
    <property type="match status" value="1"/>
</dbReference>
<dbReference type="InterPro" id="IPR041280">
    <property type="entry name" value="Big_10"/>
</dbReference>
<dbReference type="Pfam" id="PF17964">
    <property type="entry name" value="Big_10"/>
    <property type="match status" value="1"/>
</dbReference>
<evidence type="ECO:0000313" key="9">
    <source>
        <dbReference type="EMBL" id="GAA2510804.1"/>
    </source>
</evidence>
<feature type="active site" description="Proton donor/acceptor" evidence="7">
    <location>
        <position position="327"/>
    </location>
</feature>
<dbReference type="Pfam" id="PF03734">
    <property type="entry name" value="YkuD"/>
    <property type="match status" value="1"/>
</dbReference>
<protein>
    <submittedName>
        <fullName evidence="9">Ig-like domain-containing protein</fullName>
    </submittedName>
</protein>
<dbReference type="CDD" id="cd16913">
    <property type="entry name" value="YkuD_like"/>
    <property type="match status" value="1"/>
</dbReference>
<dbReference type="PROSITE" id="PS52029">
    <property type="entry name" value="LD_TPASE"/>
    <property type="match status" value="1"/>
</dbReference>
<gene>
    <name evidence="9" type="ORF">GCM10010201_02000</name>
</gene>
<evidence type="ECO:0000313" key="10">
    <source>
        <dbReference type="Proteomes" id="UP001499978"/>
    </source>
</evidence>
<dbReference type="Proteomes" id="UP001499978">
    <property type="component" value="Unassembled WGS sequence"/>
</dbReference>
<sequence>MEPVPGKRRFGLAAVAALIAFTAACERPADAGVNGDASGGGAGERAAVAPLSVSAPAHGATKVPIITAVTLAVREVSNVSISVTGPSGRVVPGGYHPATRVWRPVSSLAWGTAYAVSASGRTSAGRTVSTASSFTTMRRPAKLARVSSQLGDNAAVGVGMPLVVRFSHPVPAAKRDDVQRRMFVTAKPAQVGAWRWVSGTEVRYRTKRYWKSKTSITFGVRTRGLYVGNGRYGDNDLSVKIKTGPGIVMTISNKTKHMTVKRNGKVLRRIPVSLGKPKTPSSSGTMLIMQKLKKTRFNTIDELGPDEGYDIEVHYAQRITWGGEFLHAAPWSVAAQGKRNVSHGCVNMSTKNARWLFGITTIGDPVTTTGTEVKLRLGNGWTDWNIPWKQWTKGSALPVKV</sequence>
<comment type="pathway">
    <text evidence="1 7">Cell wall biogenesis; peptidoglycan biosynthesis.</text>
</comment>
<keyword evidence="5" id="KW-0012">Acyltransferase</keyword>
<dbReference type="SUPFAM" id="SSF141523">
    <property type="entry name" value="L,D-transpeptidase catalytic domain-like"/>
    <property type="match status" value="1"/>
</dbReference>
<evidence type="ECO:0000256" key="7">
    <source>
        <dbReference type="PROSITE-ProRule" id="PRU01373"/>
    </source>
</evidence>
<dbReference type="RefSeq" id="WP_344166805.1">
    <property type="nucleotide sequence ID" value="NZ_BAAARY010000001.1"/>
</dbReference>
<feature type="active site" description="Nucleophile" evidence="7">
    <location>
        <position position="345"/>
    </location>
</feature>
<dbReference type="Gene3D" id="2.60.40.3710">
    <property type="match status" value="1"/>
</dbReference>
<evidence type="ECO:0000256" key="3">
    <source>
        <dbReference type="ARBA" id="ARBA00022960"/>
    </source>
</evidence>
<dbReference type="InterPro" id="IPR050979">
    <property type="entry name" value="LD-transpeptidase"/>
</dbReference>
<dbReference type="PROSITE" id="PS51257">
    <property type="entry name" value="PROKAR_LIPOPROTEIN"/>
    <property type="match status" value="1"/>
</dbReference>
<evidence type="ECO:0000256" key="1">
    <source>
        <dbReference type="ARBA" id="ARBA00004752"/>
    </source>
</evidence>
<reference evidence="9 10" key="1">
    <citation type="journal article" date="2019" name="Int. J. Syst. Evol. Microbiol.">
        <title>The Global Catalogue of Microorganisms (GCM) 10K type strain sequencing project: providing services to taxonomists for standard genome sequencing and annotation.</title>
        <authorList>
            <consortium name="The Broad Institute Genomics Platform"/>
            <consortium name="The Broad Institute Genome Sequencing Center for Infectious Disease"/>
            <person name="Wu L."/>
            <person name="Ma J."/>
        </authorList>
    </citation>
    <scope>NUCLEOTIDE SEQUENCE [LARGE SCALE GENOMIC DNA]</scope>
    <source>
        <strain evidence="9 10">JCM 3367</strain>
    </source>
</reference>
<proteinExistence type="predicted"/>
<accession>A0ABN3MYF1</accession>
<dbReference type="PANTHER" id="PTHR30582:SF2">
    <property type="entry name" value="L,D-TRANSPEPTIDASE YCIB-RELATED"/>
    <property type="match status" value="1"/>
</dbReference>
<evidence type="ECO:0000259" key="8">
    <source>
        <dbReference type="PROSITE" id="PS52029"/>
    </source>
</evidence>
<dbReference type="InterPro" id="IPR005490">
    <property type="entry name" value="LD_TPept_cat_dom"/>
</dbReference>
<keyword evidence="6 7" id="KW-0961">Cell wall biogenesis/degradation</keyword>
<evidence type="ECO:0000256" key="4">
    <source>
        <dbReference type="ARBA" id="ARBA00022984"/>
    </source>
</evidence>
<dbReference type="EMBL" id="BAAARY010000001">
    <property type="protein sequence ID" value="GAA2510804.1"/>
    <property type="molecule type" value="Genomic_DNA"/>
</dbReference>
<keyword evidence="2" id="KW-0808">Transferase</keyword>
<evidence type="ECO:0000256" key="2">
    <source>
        <dbReference type="ARBA" id="ARBA00022679"/>
    </source>
</evidence>
<name>A0ABN3MYF1_9ACTN</name>
<keyword evidence="3 7" id="KW-0133">Cell shape</keyword>
<keyword evidence="10" id="KW-1185">Reference proteome</keyword>